<dbReference type="GO" id="GO:0005886">
    <property type="term" value="C:plasma membrane"/>
    <property type="evidence" value="ECO:0007669"/>
    <property type="project" value="UniProtKB-SubCell"/>
</dbReference>
<evidence type="ECO:0000256" key="5">
    <source>
        <dbReference type="ARBA" id="ARBA00023136"/>
    </source>
</evidence>
<comment type="subcellular location">
    <subcellularLocation>
        <location evidence="1">Cell membrane</location>
        <topology evidence="1">Multi-pass membrane protein</topology>
    </subcellularLocation>
</comment>
<dbReference type="AlphaFoldDB" id="A0A418M1W7"/>
<dbReference type="Proteomes" id="UP000283523">
    <property type="component" value="Unassembled WGS sequence"/>
</dbReference>
<sequence>MIFSVATAEELRDAVIQGRWGFLQSNEFQHVLQLLSSQKIVFWIKIAVFAGILLYIGYVLRRQPFDLSVVRNQWHQVSRPGWWVAGLLLLTPINWGLEALKWQLLVRRVEPISFRAAYQGVLAGLSLGFVLPAQLGDTAGRVLSLRTGERGAAIGASLVSGGMQFYVALVFGTLAWGYHLQTVPERNTPAGRWLLALLSILSLGGIFFGLTYRRLIRWSVQWPRLNRWSTYWSVIGRYSNGDIGLALGAATLRYLVFSLQFYVAMRLLGVILPGAAAAAGIGLVFLAKTITPAFNLLSDLGVREAASLWVFAPTGTPASLLLTITLTLWLANVLLPVVVGLLYVWRLKLATS</sequence>
<dbReference type="EMBL" id="QXED01000007">
    <property type="protein sequence ID" value="RIV19701.1"/>
    <property type="molecule type" value="Genomic_DNA"/>
</dbReference>
<keyword evidence="5 6" id="KW-0472">Membrane</keyword>
<evidence type="ECO:0000256" key="4">
    <source>
        <dbReference type="ARBA" id="ARBA00022989"/>
    </source>
</evidence>
<evidence type="ECO:0000256" key="2">
    <source>
        <dbReference type="ARBA" id="ARBA00022475"/>
    </source>
</evidence>
<organism evidence="7 8">
    <name type="scientific">Fibrisoma montanum</name>
    <dbReference type="NCBI Taxonomy" id="2305895"/>
    <lineage>
        <taxon>Bacteria</taxon>
        <taxon>Pseudomonadati</taxon>
        <taxon>Bacteroidota</taxon>
        <taxon>Cytophagia</taxon>
        <taxon>Cytophagales</taxon>
        <taxon>Spirosomataceae</taxon>
        <taxon>Fibrisoma</taxon>
    </lineage>
</organism>
<name>A0A418M1W7_9BACT</name>
<feature type="transmembrane region" description="Helical" evidence="6">
    <location>
        <begin position="117"/>
        <end position="135"/>
    </location>
</feature>
<keyword evidence="3 6" id="KW-0812">Transmembrane</keyword>
<dbReference type="OrthoDB" id="1121314at2"/>
<accession>A0A418M1W7</accession>
<evidence type="ECO:0000313" key="7">
    <source>
        <dbReference type="EMBL" id="RIV19701.1"/>
    </source>
</evidence>
<reference evidence="7 8" key="1">
    <citation type="submission" date="2018-08" db="EMBL/GenBank/DDBJ databases">
        <title>Fibrisoma montanum sp. nov., isolated from Danxia mountain soil.</title>
        <authorList>
            <person name="Huang Y."/>
        </authorList>
    </citation>
    <scope>NUCLEOTIDE SEQUENCE [LARGE SCALE GENOMIC DNA]</scope>
    <source>
        <strain evidence="7 8">HYT19</strain>
    </source>
</reference>
<evidence type="ECO:0000256" key="6">
    <source>
        <dbReference type="SAM" id="Phobius"/>
    </source>
</evidence>
<evidence type="ECO:0000313" key="8">
    <source>
        <dbReference type="Proteomes" id="UP000283523"/>
    </source>
</evidence>
<proteinExistence type="predicted"/>
<feature type="transmembrane region" description="Helical" evidence="6">
    <location>
        <begin position="156"/>
        <end position="178"/>
    </location>
</feature>
<feature type="transmembrane region" description="Helical" evidence="6">
    <location>
        <begin position="318"/>
        <end position="345"/>
    </location>
</feature>
<feature type="transmembrane region" description="Helical" evidence="6">
    <location>
        <begin position="190"/>
        <end position="212"/>
    </location>
</feature>
<keyword evidence="8" id="KW-1185">Reference proteome</keyword>
<keyword evidence="2" id="KW-1003">Cell membrane</keyword>
<dbReference type="Pfam" id="PF03706">
    <property type="entry name" value="LPG_synthase_TM"/>
    <property type="match status" value="1"/>
</dbReference>
<feature type="transmembrane region" description="Helical" evidence="6">
    <location>
        <begin position="81"/>
        <end position="97"/>
    </location>
</feature>
<dbReference type="InterPro" id="IPR022791">
    <property type="entry name" value="L-PG_synthase/AglD"/>
</dbReference>
<feature type="transmembrane region" description="Helical" evidence="6">
    <location>
        <begin position="40"/>
        <end position="60"/>
    </location>
</feature>
<gene>
    <name evidence="7" type="ORF">DYU11_22495</name>
</gene>
<comment type="caution">
    <text evidence="7">The sequence shown here is derived from an EMBL/GenBank/DDBJ whole genome shotgun (WGS) entry which is preliminary data.</text>
</comment>
<evidence type="ECO:0000256" key="1">
    <source>
        <dbReference type="ARBA" id="ARBA00004651"/>
    </source>
</evidence>
<protein>
    <submittedName>
        <fullName evidence="7">UPF0104 family protein</fullName>
    </submittedName>
</protein>
<evidence type="ECO:0000256" key="3">
    <source>
        <dbReference type="ARBA" id="ARBA00022692"/>
    </source>
</evidence>
<feature type="transmembrane region" description="Helical" evidence="6">
    <location>
        <begin position="263"/>
        <end position="287"/>
    </location>
</feature>
<keyword evidence="4 6" id="KW-1133">Transmembrane helix</keyword>